<comment type="similarity">
    <text evidence="3 20">Belongs to the phospholipase A1 family.</text>
</comment>
<keyword evidence="10 19" id="KW-0479">Metal-binding</keyword>
<dbReference type="Gene3D" id="2.40.230.10">
    <property type="entry name" value="Phospholipase A1"/>
    <property type="match status" value="1"/>
</dbReference>
<dbReference type="GO" id="GO:0009279">
    <property type="term" value="C:cell outer membrane"/>
    <property type="evidence" value="ECO:0007669"/>
    <property type="project" value="UniProtKB-SubCell"/>
</dbReference>
<gene>
    <name evidence="21" type="primary">pldA</name>
    <name evidence="21" type="ORF">NCTC12871_01679</name>
</gene>
<dbReference type="KEGG" id="adp:NCTC12871_01679"/>
<evidence type="ECO:0000256" key="3">
    <source>
        <dbReference type="ARBA" id="ARBA00010525"/>
    </source>
</evidence>
<proteinExistence type="inferred from homology"/>
<dbReference type="InterPro" id="IPR003187">
    <property type="entry name" value="PLipase_A1"/>
</dbReference>
<reference evidence="21 22" key="1">
    <citation type="submission" date="2018-12" db="EMBL/GenBank/DDBJ databases">
        <authorList>
            <consortium name="Pathogen Informatics"/>
        </authorList>
    </citation>
    <scope>NUCLEOTIDE SEQUENCE [LARGE SCALE GENOMIC DNA]</scope>
    <source>
        <strain evidence="21 22">NCTC12871</strain>
    </source>
</reference>
<evidence type="ECO:0000256" key="7">
    <source>
        <dbReference type="ARBA" id="ARBA00021726"/>
    </source>
</evidence>
<keyword evidence="8" id="KW-1134">Transmembrane beta strand</keyword>
<evidence type="ECO:0000256" key="1">
    <source>
        <dbReference type="ARBA" id="ARBA00000111"/>
    </source>
</evidence>
<keyword evidence="9" id="KW-0812">Transmembrane</keyword>
<feature type="binding site" description="in dimeric form" evidence="19">
    <location>
        <position position="153"/>
    </location>
    <ligand>
        <name>Ca(2+)</name>
        <dbReference type="ChEBI" id="CHEBI:29108"/>
        <label>1</label>
    </ligand>
</feature>
<evidence type="ECO:0000313" key="22">
    <source>
        <dbReference type="Proteomes" id="UP000279799"/>
    </source>
</evidence>
<feature type="binding site" description="in dimeric form" evidence="19">
    <location>
        <position position="111"/>
    </location>
    <ligand>
        <name>Ca(2+)</name>
        <dbReference type="ChEBI" id="CHEBI:29108"/>
        <label>1</label>
    </ligand>
</feature>
<evidence type="ECO:0000256" key="19">
    <source>
        <dbReference type="PIRSR" id="PIRSR603187-2"/>
    </source>
</evidence>
<keyword evidence="15 20" id="KW-0443">Lipid metabolism</keyword>
<evidence type="ECO:0000256" key="10">
    <source>
        <dbReference type="ARBA" id="ARBA00022723"/>
    </source>
</evidence>
<dbReference type="EC" id="3.1.1.4" evidence="6 20"/>
<dbReference type="PANTHER" id="PTHR40457">
    <property type="entry name" value="PHOSPHOLIPASE A1"/>
    <property type="match status" value="1"/>
</dbReference>
<sequence>MKKIIAFLCLSASSYAIAYDGLPKLYQTETDALLHKNSTEIFGLVPYNDNYVMMTESNGNFAYPKKMQHDEVKFQISLAVPFWRGILGKNSVLAGAYTQTSWFQMLNTKDSSPFRETNYKPQLFLAWELDYPVWHGWKMDEFEGGFLHDSNGRDNSDNKSRSWNRIYGRISFSKDNWRIQLKPWWRIPESHSSDDNPDIQDYMGHGDLIIDYYTETHQVHLKTHYNPRSGKGGAELSYSYPISRYVRLYAQYYGGYGESLIDYNKNIQRIGIGVSLNNVF</sequence>
<evidence type="ECO:0000256" key="11">
    <source>
        <dbReference type="ARBA" id="ARBA00022729"/>
    </source>
</evidence>
<comment type="function">
    <text evidence="20">Hydrolysis of phosphatidylcholine with phospholipase A2 (EC 3.1.1.4) and phospholipase A1 (EC 3.1.1.32) activities.</text>
</comment>
<evidence type="ECO:0000256" key="16">
    <source>
        <dbReference type="ARBA" id="ARBA00023136"/>
    </source>
</evidence>
<feature type="active site" description="Nucleophile" evidence="18">
    <location>
        <position position="150"/>
    </location>
</feature>
<evidence type="ECO:0000256" key="12">
    <source>
        <dbReference type="ARBA" id="ARBA00022801"/>
    </source>
</evidence>
<dbReference type="GO" id="GO:0008970">
    <property type="term" value="F:phospholipase A1 activity"/>
    <property type="evidence" value="ECO:0007669"/>
    <property type="project" value="UniProtKB-EC"/>
</dbReference>
<keyword evidence="13 19" id="KW-0106">Calcium</keyword>
<keyword evidence="14 20" id="KW-0442">Lipid degradation</keyword>
<dbReference type="EMBL" id="LR134510">
    <property type="protein sequence ID" value="VEJ10169.1"/>
    <property type="molecule type" value="Genomic_DNA"/>
</dbReference>
<evidence type="ECO:0000256" key="17">
    <source>
        <dbReference type="ARBA" id="ARBA00023237"/>
    </source>
</evidence>
<dbReference type="SUPFAM" id="SSF56931">
    <property type="entry name" value="Outer membrane phospholipase A (OMPLA)"/>
    <property type="match status" value="1"/>
</dbReference>
<feature type="binding site" description="in dimeric form" evidence="19">
    <location>
        <position position="160"/>
    </location>
    <ligand>
        <name>Ca(2+)</name>
        <dbReference type="ChEBI" id="CHEBI:29108"/>
        <label>1</label>
    </ligand>
</feature>
<dbReference type="EC" id="3.1.1.32" evidence="5 20"/>
<feature type="active site" description="Proton acceptor" evidence="18">
    <location>
        <position position="148"/>
    </location>
</feature>
<feature type="binding site" description="in dimeric form" evidence="19">
    <location>
        <position position="195"/>
    </location>
    <ligand>
        <name>Ca(2+)</name>
        <dbReference type="ChEBI" id="CHEBI:29108"/>
        <label>1</label>
    </ligand>
</feature>
<keyword evidence="22" id="KW-1185">Reference proteome</keyword>
<feature type="signal peptide" evidence="20">
    <location>
        <begin position="1"/>
        <end position="18"/>
    </location>
</feature>
<evidence type="ECO:0000313" key="21">
    <source>
        <dbReference type="EMBL" id="VEJ10169.1"/>
    </source>
</evidence>
<evidence type="ECO:0000256" key="2">
    <source>
        <dbReference type="ARBA" id="ARBA00001604"/>
    </source>
</evidence>
<dbReference type="InterPro" id="IPR036541">
    <property type="entry name" value="PLipase_A1_sf"/>
</dbReference>
<dbReference type="OrthoDB" id="188433at2"/>
<evidence type="ECO:0000256" key="4">
    <source>
        <dbReference type="ARBA" id="ARBA00011702"/>
    </source>
</evidence>
<dbReference type="GO" id="GO:0016042">
    <property type="term" value="P:lipid catabolic process"/>
    <property type="evidence" value="ECO:0007669"/>
    <property type="project" value="UniProtKB-KW"/>
</dbReference>
<dbReference type="GO" id="GO:0004623">
    <property type="term" value="F:phospholipase A2 activity"/>
    <property type="evidence" value="ECO:0007669"/>
    <property type="project" value="UniProtKB-EC"/>
</dbReference>
<feature type="chain" id="PRO_5019612845" description="Phospholipase A1" evidence="20">
    <location>
        <begin position="19"/>
        <end position="280"/>
    </location>
</feature>
<protein>
    <recommendedName>
        <fullName evidence="7 20">Phospholipase A1</fullName>
        <ecNumber evidence="5 20">3.1.1.32</ecNumber>
        <ecNumber evidence="6 20">3.1.1.4</ecNumber>
    </recommendedName>
    <alternativeName>
        <fullName evidence="20">Phosphatidylcholine 1-acylhydrolase</fullName>
    </alternativeName>
</protein>
<comment type="subunit">
    <text evidence="4 20">Homodimer; dimerization is reversible, and the dimeric form is the active one.</text>
</comment>
<evidence type="ECO:0000256" key="13">
    <source>
        <dbReference type="ARBA" id="ARBA00022837"/>
    </source>
</evidence>
<name>A0A448TW77_9PAST</name>
<comment type="cofactor">
    <cofactor evidence="20">
        <name>Ca(2+)</name>
        <dbReference type="ChEBI" id="CHEBI:29108"/>
    </cofactor>
    <text evidence="20">Binds 1 Ca(2+) ion per monomer. In the dimeric form the Ca(2+) is bound by different amino acids with binding of each Ca(2+) shared with ligands coming from each monomer. The Ca(2+) ion may have a role in catalysis.</text>
</comment>
<evidence type="ECO:0000256" key="14">
    <source>
        <dbReference type="ARBA" id="ARBA00022963"/>
    </source>
</evidence>
<comment type="catalytic activity">
    <reaction evidence="1 20">
        <text>a 1,2-diacyl-sn-glycero-3-phosphocholine + H2O = a 2-acyl-sn-glycero-3-phosphocholine + a fatty acid + H(+)</text>
        <dbReference type="Rhea" id="RHEA:18689"/>
        <dbReference type="ChEBI" id="CHEBI:15377"/>
        <dbReference type="ChEBI" id="CHEBI:15378"/>
        <dbReference type="ChEBI" id="CHEBI:28868"/>
        <dbReference type="ChEBI" id="CHEBI:57643"/>
        <dbReference type="ChEBI" id="CHEBI:57875"/>
        <dbReference type="EC" id="3.1.1.32"/>
    </reaction>
</comment>
<dbReference type="PANTHER" id="PTHR40457:SF1">
    <property type="entry name" value="PHOSPHOLIPASE A1"/>
    <property type="match status" value="1"/>
</dbReference>
<keyword evidence="17 20" id="KW-0998">Cell outer membrane</keyword>
<evidence type="ECO:0000256" key="9">
    <source>
        <dbReference type="ARBA" id="ARBA00022692"/>
    </source>
</evidence>
<evidence type="ECO:0000256" key="18">
    <source>
        <dbReference type="PIRSR" id="PIRSR603187-1"/>
    </source>
</evidence>
<keyword evidence="12 20" id="KW-0378">Hydrolase</keyword>
<dbReference type="AlphaFoldDB" id="A0A448TW77"/>
<comment type="subcellular location">
    <subcellularLocation>
        <location evidence="20">Cell outer membrane</location>
        <topology evidence="20">Multi-pass membrane protein</topology>
    </subcellularLocation>
    <text evidence="20">One of the very few enzymes located there.</text>
</comment>
<dbReference type="Pfam" id="PF02253">
    <property type="entry name" value="PLA1"/>
    <property type="match status" value="1"/>
</dbReference>
<dbReference type="Proteomes" id="UP000279799">
    <property type="component" value="Chromosome"/>
</dbReference>
<keyword evidence="16" id="KW-0472">Membrane</keyword>
<evidence type="ECO:0000256" key="5">
    <source>
        <dbReference type="ARBA" id="ARBA00013179"/>
    </source>
</evidence>
<evidence type="ECO:0000256" key="15">
    <source>
        <dbReference type="ARBA" id="ARBA00023098"/>
    </source>
</evidence>
<dbReference type="CDD" id="cd00541">
    <property type="entry name" value="OMPLA"/>
    <property type="match status" value="1"/>
</dbReference>
<keyword evidence="11 20" id="KW-0732">Signal</keyword>
<evidence type="ECO:0000256" key="8">
    <source>
        <dbReference type="ARBA" id="ARBA00022452"/>
    </source>
</evidence>
<dbReference type="PRINTS" id="PR01486">
    <property type="entry name" value="PHPHLIPASEA1"/>
</dbReference>
<organism evidence="21 22">
    <name type="scientific">Actinobacillus delphinicola</name>
    <dbReference type="NCBI Taxonomy" id="51161"/>
    <lineage>
        <taxon>Bacteria</taxon>
        <taxon>Pseudomonadati</taxon>
        <taxon>Pseudomonadota</taxon>
        <taxon>Gammaproteobacteria</taxon>
        <taxon>Pasteurellales</taxon>
        <taxon>Pasteurellaceae</taxon>
        <taxon>Actinobacillus</taxon>
    </lineage>
</organism>
<dbReference type="GO" id="GO:0005509">
    <property type="term" value="F:calcium ion binding"/>
    <property type="evidence" value="ECO:0007669"/>
    <property type="project" value="TreeGrafter"/>
</dbReference>
<comment type="catalytic activity">
    <reaction evidence="2 20">
        <text>a 1,2-diacyl-sn-glycero-3-phosphocholine + H2O = a 1-acyl-sn-glycero-3-phosphocholine + a fatty acid + H(+)</text>
        <dbReference type="Rhea" id="RHEA:15801"/>
        <dbReference type="ChEBI" id="CHEBI:15377"/>
        <dbReference type="ChEBI" id="CHEBI:15378"/>
        <dbReference type="ChEBI" id="CHEBI:28868"/>
        <dbReference type="ChEBI" id="CHEBI:57643"/>
        <dbReference type="ChEBI" id="CHEBI:58168"/>
        <dbReference type="EC" id="3.1.1.4"/>
    </reaction>
</comment>
<evidence type="ECO:0000256" key="20">
    <source>
        <dbReference type="RuleBase" id="RU366027"/>
    </source>
</evidence>
<evidence type="ECO:0000256" key="6">
    <source>
        <dbReference type="ARBA" id="ARBA00013278"/>
    </source>
</evidence>
<accession>A0A448TW77</accession>
<dbReference type="RefSeq" id="WP_126600672.1">
    <property type="nucleotide sequence ID" value="NZ_LR134510.1"/>
</dbReference>